<feature type="domain" description="Glyoxalase-like" evidence="1">
    <location>
        <begin position="3"/>
        <end position="170"/>
    </location>
</feature>
<dbReference type="AlphaFoldDB" id="A0A1I4RIJ8"/>
<keyword evidence="3" id="KW-1185">Reference proteome</keyword>
<dbReference type="Gene3D" id="3.10.180.10">
    <property type="entry name" value="2,3-Dihydroxybiphenyl 1,2-Dioxygenase, domain 1"/>
    <property type="match status" value="1"/>
</dbReference>
<dbReference type="RefSeq" id="WP_093095383.1">
    <property type="nucleotide sequence ID" value="NZ_FOTQ01000008.1"/>
</dbReference>
<protein>
    <submittedName>
        <fullName evidence="2">Glyoxalase-like domain-containing protein</fullName>
    </submittedName>
</protein>
<dbReference type="EMBL" id="FOTQ01000008">
    <property type="protein sequence ID" value="SFM52088.1"/>
    <property type="molecule type" value="Genomic_DNA"/>
</dbReference>
<gene>
    <name evidence="2" type="ORF">SAMN04488042_10895</name>
</gene>
<dbReference type="InterPro" id="IPR029068">
    <property type="entry name" value="Glyas_Bleomycin-R_OHBP_Dase"/>
</dbReference>
<evidence type="ECO:0000313" key="2">
    <source>
        <dbReference type="EMBL" id="SFM52088.1"/>
    </source>
</evidence>
<dbReference type="Pfam" id="PF13468">
    <property type="entry name" value="Glyoxalase_3"/>
    <property type="match status" value="1"/>
</dbReference>
<sequence length="201" mass="21451">MELDHLAVAGETLDAAVAHIEEALGVEMLPGGKHDHFGTYNRLLGLGGGLYLEAIAIDPEAEKPGQARWFDLDRFSGGPRLQNWICRVTDMDAALAGLDVDAGVPVALRRGDLRWRMAVPGSGVLPFDNCFPALIQWDVAVTPAELLAPSGCSLRRLEVAHPQAASLRAAVALDDARVVFVEGESALRAAFDTPHGVRVLA</sequence>
<accession>A0A1I4RIJ8</accession>
<dbReference type="Proteomes" id="UP000199144">
    <property type="component" value="Unassembled WGS sequence"/>
</dbReference>
<dbReference type="STRING" id="254406.SAMN04488042_10895"/>
<evidence type="ECO:0000259" key="1">
    <source>
        <dbReference type="Pfam" id="PF13468"/>
    </source>
</evidence>
<reference evidence="2 3" key="1">
    <citation type="submission" date="2016-10" db="EMBL/GenBank/DDBJ databases">
        <authorList>
            <person name="de Groot N.N."/>
        </authorList>
    </citation>
    <scope>NUCLEOTIDE SEQUENCE [LARGE SCALE GENOMIC DNA]</scope>
    <source>
        <strain evidence="2 3">DSM 15283</strain>
    </source>
</reference>
<proteinExistence type="predicted"/>
<dbReference type="InterPro" id="IPR025870">
    <property type="entry name" value="Glyoxalase-like_dom"/>
</dbReference>
<evidence type="ECO:0000313" key="3">
    <source>
        <dbReference type="Proteomes" id="UP000199144"/>
    </source>
</evidence>
<organism evidence="2 3">
    <name type="scientific">Shimia aestuarii</name>
    <dbReference type="NCBI Taxonomy" id="254406"/>
    <lineage>
        <taxon>Bacteria</taxon>
        <taxon>Pseudomonadati</taxon>
        <taxon>Pseudomonadota</taxon>
        <taxon>Alphaproteobacteria</taxon>
        <taxon>Rhodobacterales</taxon>
        <taxon>Roseobacteraceae</taxon>
    </lineage>
</organism>
<dbReference type="OrthoDB" id="8451710at2"/>
<name>A0A1I4RIJ8_9RHOB</name>
<dbReference type="SUPFAM" id="SSF54593">
    <property type="entry name" value="Glyoxalase/Bleomycin resistance protein/Dihydroxybiphenyl dioxygenase"/>
    <property type="match status" value="1"/>
</dbReference>